<name>A0ABY7EEF5_MYAAR</name>
<dbReference type="PANTHER" id="PTHR39069:SF8">
    <property type="entry name" value="FI17111P1"/>
    <property type="match status" value="1"/>
</dbReference>
<feature type="domain" description="EGF-like" evidence="1">
    <location>
        <begin position="94"/>
        <end position="137"/>
    </location>
</feature>
<organism evidence="2 3">
    <name type="scientific">Mya arenaria</name>
    <name type="common">Soft-shell clam</name>
    <dbReference type="NCBI Taxonomy" id="6604"/>
    <lineage>
        <taxon>Eukaryota</taxon>
        <taxon>Metazoa</taxon>
        <taxon>Spiralia</taxon>
        <taxon>Lophotrochozoa</taxon>
        <taxon>Mollusca</taxon>
        <taxon>Bivalvia</taxon>
        <taxon>Autobranchia</taxon>
        <taxon>Heteroconchia</taxon>
        <taxon>Euheterodonta</taxon>
        <taxon>Imparidentia</taxon>
        <taxon>Neoheterodontei</taxon>
        <taxon>Myida</taxon>
        <taxon>Myoidea</taxon>
        <taxon>Myidae</taxon>
        <taxon>Mya</taxon>
    </lineage>
</organism>
<dbReference type="EMBL" id="CP111017">
    <property type="protein sequence ID" value="WAR08407.1"/>
    <property type="molecule type" value="Genomic_DNA"/>
</dbReference>
<feature type="domain" description="EGF-like" evidence="1">
    <location>
        <begin position="271"/>
        <end position="312"/>
    </location>
</feature>
<evidence type="ECO:0000259" key="1">
    <source>
        <dbReference type="SMART" id="SM00181"/>
    </source>
</evidence>
<feature type="domain" description="EGF-like" evidence="1">
    <location>
        <begin position="7"/>
        <end position="51"/>
    </location>
</feature>
<proteinExistence type="predicted"/>
<dbReference type="PANTHER" id="PTHR39069">
    <property type="entry name" value="ECDYSONE-INDUCIBLE GENE E1, ISOFORM A"/>
    <property type="match status" value="1"/>
</dbReference>
<evidence type="ECO:0000313" key="3">
    <source>
        <dbReference type="Proteomes" id="UP001164746"/>
    </source>
</evidence>
<reference evidence="2" key="1">
    <citation type="submission" date="2022-11" db="EMBL/GenBank/DDBJ databases">
        <title>Centuries of genome instability and evolution in soft-shell clam transmissible cancer (bioRxiv).</title>
        <authorList>
            <person name="Hart S.F.M."/>
            <person name="Yonemitsu M.A."/>
            <person name="Giersch R.M."/>
            <person name="Beal B.F."/>
            <person name="Arriagada G."/>
            <person name="Davis B.W."/>
            <person name="Ostrander E.A."/>
            <person name="Goff S.P."/>
            <person name="Metzger M.J."/>
        </authorList>
    </citation>
    <scope>NUCLEOTIDE SEQUENCE</scope>
    <source>
        <strain evidence="2">MELC-2E11</strain>
        <tissue evidence="2">Siphon/mantle</tissue>
    </source>
</reference>
<feature type="domain" description="EGF-like" evidence="1">
    <location>
        <begin position="403"/>
        <end position="436"/>
    </location>
</feature>
<keyword evidence="3" id="KW-1185">Reference proteome</keyword>
<dbReference type="SMART" id="SM00181">
    <property type="entry name" value="EGF"/>
    <property type="match status" value="6"/>
</dbReference>
<evidence type="ECO:0000313" key="2">
    <source>
        <dbReference type="EMBL" id="WAR08407.1"/>
    </source>
</evidence>
<sequence>MFGSDTPCKGQNTKCDYGSNKCVCIDTYVIDDVIMECVCPSGYREVNSRCTNDGMPGGFCNSSVPCIVEGSVCNSVTSTCECDASQNLTLHDGECIPAGNLHGYCDTHTVCVDPNTECRDNTCVCSAGFSDIQGECLQDGMPGGSCLANKQCTLNTTRCSYLTGLCECVGNFTAVGGICVEDGSNGGVCLTNATSTCNDVNAECNSDRCRYQQPGGRCSPPTLSCLSNLTECSEEGICRCITSYTLVNGDCENDGSISGVCKSTDVATIGDCDDVNAMCVDDDTGQCAGTNCKPGICRCKAGYKLGSLGQCAVECATDSDCLDANANCHPTLFVCECSLQYTLVKDACVGPGEVGGECRSTLGSECDDVHAVCLDGKCTCNDVRHYVIKDGKCVKNDTYTNGLCGQNKPCRDSNAHCQSGTCVCKANYVSVNGRCVNDGNNAQSCDSDDSCPNHAQCVEGQCACAQNYVMVHGVCVKSNSSVISSCEGDSPYNTLQPECPSGKTAVITDVYTMVAMRAACPPKMDVYNSTLFEQCCTPYSTDCRLDAPGCMQGSFSTYDVVEYTCVDDSAVIGHEDDDSVSGNPVYVVSPGGHTESGSGGGTSASLCHVRADCKTTLYVYVVYMEQV</sequence>
<feature type="domain" description="EGF-like" evidence="1">
    <location>
        <begin position="444"/>
        <end position="476"/>
    </location>
</feature>
<protein>
    <recommendedName>
        <fullName evidence="1">EGF-like domain-containing protein</fullName>
    </recommendedName>
</protein>
<dbReference type="InterPro" id="IPR000742">
    <property type="entry name" value="EGF"/>
</dbReference>
<accession>A0ABY7EEF5</accession>
<dbReference type="Proteomes" id="UP001164746">
    <property type="component" value="Chromosome 6"/>
</dbReference>
<gene>
    <name evidence="2" type="ORF">MAR_018365</name>
</gene>
<dbReference type="Pfam" id="PF01683">
    <property type="entry name" value="EB"/>
    <property type="match status" value="3"/>
</dbReference>
<dbReference type="InterPro" id="IPR006149">
    <property type="entry name" value="EB_dom"/>
</dbReference>
<feature type="domain" description="EGF-like" evidence="1">
    <location>
        <begin position="314"/>
        <end position="349"/>
    </location>
</feature>